<organism evidence="5 6">
    <name type="scientific">Actinidia rufa</name>
    <dbReference type="NCBI Taxonomy" id="165716"/>
    <lineage>
        <taxon>Eukaryota</taxon>
        <taxon>Viridiplantae</taxon>
        <taxon>Streptophyta</taxon>
        <taxon>Embryophyta</taxon>
        <taxon>Tracheophyta</taxon>
        <taxon>Spermatophyta</taxon>
        <taxon>Magnoliopsida</taxon>
        <taxon>eudicotyledons</taxon>
        <taxon>Gunneridae</taxon>
        <taxon>Pentapetalae</taxon>
        <taxon>asterids</taxon>
        <taxon>Ericales</taxon>
        <taxon>Actinidiaceae</taxon>
        <taxon>Actinidia</taxon>
    </lineage>
</organism>
<dbReference type="GO" id="GO:0003729">
    <property type="term" value="F:mRNA binding"/>
    <property type="evidence" value="ECO:0007669"/>
    <property type="project" value="UniProtKB-ARBA"/>
</dbReference>
<keyword evidence="3" id="KW-0687">Ribonucleoprotein</keyword>
<sequence length="123" mass="13581">MQSSTTMVRPKIPIAPILDVLGSTRSPRRVDKILPKNHYQRTGSKFNAVILKWLFMSKVSKPPISLSSLIRFTEGKGHEVPPLKVMALRFTETARARIEKAGGECLTFGQHALQGQVEKGVAA</sequence>
<dbReference type="SUPFAM" id="SSF52080">
    <property type="entry name" value="Ribosomal proteins L15p and L18e"/>
    <property type="match status" value="1"/>
</dbReference>
<evidence type="ECO:0000259" key="4">
    <source>
        <dbReference type="Pfam" id="PF17135"/>
    </source>
</evidence>
<dbReference type="InterPro" id="IPR000039">
    <property type="entry name" value="Ribosomal_eL18"/>
</dbReference>
<keyword evidence="6" id="KW-1185">Reference proteome</keyword>
<comment type="caution">
    <text evidence="5">The sequence shown here is derived from an EMBL/GenBank/DDBJ whole genome shotgun (WGS) entry which is preliminary data.</text>
</comment>
<comment type="similarity">
    <text evidence="1">Belongs to the eukaryotic ribosomal protein eL18 family.</text>
</comment>
<feature type="domain" description="Large ribosomal subunit protein uL15/eL18" evidence="4">
    <location>
        <begin position="78"/>
        <end position="115"/>
    </location>
</feature>
<dbReference type="PANTHER" id="PTHR10934">
    <property type="entry name" value="60S RIBOSOMAL PROTEIN L18"/>
    <property type="match status" value="1"/>
</dbReference>
<dbReference type="AlphaFoldDB" id="A0A7J0H295"/>
<dbReference type="GO" id="GO:0022625">
    <property type="term" value="C:cytosolic large ribosomal subunit"/>
    <property type="evidence" value="ECO:0007669"/>
    <property type="project" value="TreeGrafter"/>
</dbReference>
<reference evidence="5 6" key="1">
    <citation type="submission" date="2019-07" db="EMBL/GenBank/DDBJ databases">
        <title>De Novo Assembly of kiwifruit Actinidia rufa.</title>
        <authorList>
            <person name="Sugita-Konishi S."/>
            <person name="Sato K."/>
            <person name="Mori E."/>
            <person name="Abe Y."/>
            <person name="Kisaki G."/>
            <person name="Hamano K."/>
            <person name="Suezawa K."/>
            <person name="Otani M."/>
            <person name="Fukuda T."/>
            <person name="Manabe T."/>
            <person name="Gomi K."/>
            <person name="Tabuchi M."/>
            <person name="Akimitsu K."/>
            <person name="Kataoka I."/>
        </authorList>
    </citation>
    <scope>NUCLEOTIDE SEQUENCE [LARGE SCALE GENOMIC DNA]</scope>
    <source>
        <strain evidence="6">cv. Fuchu</strain>
    </source>
</reference>
<proteinExistence type="inferred from homology"/>
<evidence type="ECO:0000256" key="1">
    <source>
        <dbReference type="ARBA" id="ARBA00006815"/>
    </source>
</evidence>
<keyword evidence="2 5" id="KW-0689">Ribosomal protein</keyword>
<evidence type="ECO:0000256" key="3">
    <source>
        <dbReference type="ARBA" id="ARBA00023274"/>
    </source>
</evidence>
<dbReference type="GO" id="GO:0006412">
    <property type="term" value="P:translation"/>
    <property type="evidence" value="ECO:0007669"/>
    <property type="project" value="InterPro"/>
</dbReference>
<evidence type="ECO:0000313" key="5">
    <source>
        <dbReference type="EMBL" id="GFZ16914.1"/>
    </source>
</evidence>
<dbReference type="Proteomes" id="UP000585474">
    <property type="component" value="Unassembled WGS sequence"/>
</dbReference>
<evidence type="ECO:0000313" key="6">
    <source>
        <dbReference type="Proteomes" id="UP000585474"/>
    </source>
</evidence>
<dbReference type="GO" id="GO:0003735">
    <property type="term" value="F:structural constituent of ribosome"/>
    <property type="evidence" value="ECO:0007669"/>
    <property type="project" value="InterPro"/>
</dbReference>
<feature type="domain" description="Large ribosomal subunit protein uL15/eL18" evidence="4">
    <location>
        <begin position="40"/>
        <end position="77"/>
    </location>
</feature>
<dbReference type="PANTHER" id="PTHR10934:SF2">
    <property type="entry name" value="LARGE RIBOSOMAL SUBUNIT PROTEIN EL18"/>
    <property type="match status" value="1"/>
</dbReference>
<protein>
    <submittedName>
        <fullName evidence="5">60S ribosomal protein L18</fullName>
    </submittedName>
</protein>
<dbReference type="Gene3D" id="3.100.10.10">
    <property type="match status" value="2"/>
</dbReference>
<accession>A0A7J0H295</accession>
<dbReference type="InterPro" id="IPR036227">
    <property type="entry name" value="Ribosomal_uL15/eL18_sf"/>
</dbReference>
<evidence type="ECO:0000256" key="2">
    <source>
        <dbReference type="ARBA" id="ARBA00022980"/>
    </source>
</evidence>
<dbReference type="Pfam" id="PF17135">
    <property type="entry name" value="Ribosomal_L18"/>
    <property type="match status" value="2"/>
</dbReference>
<dbReference type="EMBL" id="BJWL01000026">
    <property type="protein sequence ID" value="GFZ16914.1"/>
    <property type="molecule type" value="Genomic_DNA"/>
</dbReference>
<dbReference type="InterPro" id="IPR021131">
    <property type="entry name" value="Ribosomal_uL15/eL18"/>
</dbReference>
<gene>
    <name evidence="5" type="ORF">Acr_26g0001840</name>
</gene>
<dbReference type="OrthoDB" id="6353017at2759"/>
<name>A0A7J0H295_9ERIC</name>